<comment type="subcellular location">
    <subcellularLocation>
        <location evidence="1">Cell outer membrane</location>
    </subcellularLocation>
</comment>
<dbReference type="Proteomes" id="UP000298438">
    <property type="component" value="Unassembled WGS sequence"/>
</dbReference>
<evidence type="ECO:0000256" key="1">
    <source>
        <dbReference type="ARBA" id="ARBA00004442"/>
    </source>
</evidence>
<dbReference type="Pfam" id="PF13505">
    <property type="entry name" value="OMP_b-brl"/>
    <property type="match status" value="1"/>
</dbReference>
<dbReference type="InterPro" id="IPR027385">
    <property type="entry name" value="Beta-barrel_OMP"/>
</dbReference>
<organism evidence="4 5">
    <name type="scientific">Zemynaea arenosa</name>
    <dbReference type="NCBI Taxonomy" id="2561931"/>
    <lineage>
        <taxon>Bacteria</taxon>
        <taxon>Pseudomonadati</taxon>
        <taxon>Pseudomonadota</taxon>
        <taxon>Betaproteobacteria</taxon>
        <taxon>Burkholderiales</taxon>
        <taxon>Oxalobacteraceae</taxon>
        <taxon>Telluria group</taxon>
        <taxon>Zemynaea</taxon>
    </lineage>
</organism>
<dbReference type="AlphaFoldDB" id="A0A4Y9SVG2"/>
<keyword evidence="2" id="KW-0732">Signal</keyword>
<dbReference type="Gene3D" id="2.40.160.20">
    <property type="match status" value="1"/>
</dbReference>
<feature type="domain" description="Outer membrane protein beta-barrel" evidence="3">
    <location>
        <begin position="45"/>
        <end position="223"/>
    </location>
</feature>
<name>A0A4Y9SVG2_9BURK</name>
<evidence type="ECO:0000313" key="4">
    <source>
        <dbReference type="EMBL" id="TFW30455.1"/>
    </source>
</evidence>
<sequence>MVLQRGTLRTVRWAVQAGAGARRRSLQNCAPSNNNTRMFLMYRSLFIAASFFAASLAHANEVNPVYAGAALGTSTWKPSCNASFCDRERGVAGKAWLGYQFGTVEDNKLLSSVEATYFNSGVITEGPKDSRHSTHVTAFGLSYKAAYKVGAFGMHARGGVAAINNQVSYGTAQFKDGNKFGFTYGIGASYQVNENVSVVLDADKLRNNRVSAPIYTVGVNYKFK</sequence>
<dbReference type="EMBL" id="SPVF01000001">
    <property type="protein sequence ID" value="TFW30455.1"/>
    <property type="molecule type" value="Genomic_DNA"/>
</dbReference>
<keyword evidence="5" id="KW-1185">Reference proteome</keyword>
<evidence type="ECO:0000313" key="5">
    <source>
        <dbReference type="Proteomes" id="UP000298438"/>
    </source>
</evidence>
<evidence type="ECO:0000256" key="2">
    <source>
        <dbReference type="ARBA" id="ARBA00022729"/>
    </source>
</evidence>
<reference evidence="4 5" key="1">
    <citation type="submission" date="2019-03" db="EMBL/GenBank/DDBJ databases">
        <title>Draft Genome Sequence of Massilia arenosa sp. nov., a Novel Massilia Species Isolated from a Sandy-loam Maize Soil.</title>
        <authorList>
            <person name="Raths R."/>
            <person name="Peta V."/>
            <person name="Bucking H."/>
        </authorList>
    </citation>
    <scope>NUCLEOTIDE SEQUENCE [LARGE SCALE GENOMIC DNA]</scope>
    <source>
        <strain evidence="4 5">MC02</strain>
    </source>
</reference>
<gene>
    <name evidence="4" type="ORF">E4L96_00015</name>
</gene>
<comment type="caution">
    <text evidence="4">The sequence shown here is derived from an EMBL/GenBank/DDBJ whole genome shotgun (WGS) entry which is preliminary data.</text>
</comment>
<dbReference type="InterPro" id="IPR011250">
    <property type="entry name" value="OMP/PagP_B-barrel"/>
</dbReference>
<protein>
    <recommendedName>
        <fullName evidence="3">Outer membrane protein beta-barrel domain-containing protein</fullName>
    </recommendedName>
</protein>
<accession>A0A4Y9SVG2</accession>
<dbReference type="GO" id="GO:0009279">
    <property type="term" value="C:cell outer membrane"/>
    <property type="evidence" value="ECO:0007669"/>
    <property type="project" value="UniProtKB-SubCell"/>
</dbReference>
<proteinExistence type="predicted"/>
<dbReference type="SUPFAM" id="SSF56925">
    <property type="entry name" value="OMPA-like"/>
    <property type="match status" value="1"/>
</dbReference>
<evidence type="ECO:0000259" key="3">
    <source>
        <dbReference type="Pfam" id="PF13505"/>
    </source>
</evidence>
<dbReference type="OrthoDB" id="5360144at2"/>